<dbReference type="Proteomes" id="UP000265724">
    <property type="component" value="Unassembled WGS sequence"/>
</dbReference>
<protein>
    <submittedName>
        <fullName evidence="2">Uncharacterized protein</fullName>
    </submittedName>
</protein>
<evidence type="ECO:0000313" key="4">
    <source>
        <dbReference type="Proteomes" id="UP000265724"/>
    </source>
</evidence>
<accession>A0A398D9U7</accession>
<proteinExistence type="predicted"/>
<evidence type="ECO:0000313" key="5">
    <source>
        <dbReference type="Proteomes" id="UP000266042"/>
    </source>
</evidence>
<evidence type="ECO:0000256" key="1">
    <source>
        <dbReference type="SAM" id="MobiDB-lite"/>
    </source>
</evidence>
<organism evidence="2 5">
    <name type="scientific">Candidatus Cryosericum hinesii</name>
    <dbReference type="NCBI Taxonomy" id="2290915"/>
    <lineage>
        <taxon>Bacteria</taxon>
        <taxon>Pseudomonadati</taxon>
        <taxon>Caldisericota/Cryosericota group</taxon>
        <taxon>Candidatus Cryosericota</taxon>
        <taxon>Candidatus Cryosericia</taxon>
        <taxon>Candidatus Cryosericales</taxon>
        <taxon>Candidatus Cryosericaceae</taxon>
        <taxon>Candidatus Cryosericum</taxon>
    </lineage>
</organism>
<dbReference type="EMBL" id="QXIW01000033">
    <property type="protein sequence ID" value="RIE11845.1"/>
    <property type="molecule type" value="Genomic_DNA"/>
</dbReference>
<evidence type="ECO:0000313" key="2">
    <source>
        <dbReference type="EMBL" id="RIE11845.1"/>
    </source>
</evidence>
<gene>
    <name evidence="3" type="ORF">SMC2_08000</name>
    <name evidence="2" type="ORF">SMC3_08645</name>
</gene>
<dbReference type="AlphaFoldDB" id="A0A398D9U7"/>
<dbReference type="RefSeq" id="WP_119088122.1">
    <property type="nucleotide sequence ID" value="NZ_QXIV01000050.1"/>
</dbReference>
<dbReference type="EMBL" id="QXIX01000056">
    <property type="protein sequence ID" value="RIE12006.1"/>
    <property type="molecule type" value="Genomic_DNA"/>
</dbReference>
<name>A0A398D9U7_9BACT</name>
<comment type="caution">
    <text evidence="2">The sequence shown here is derived from an EMBL/GenBank/DDBJ whole genome shotgun (WGS) entry which is preliminary data.</text>
</comment>
<dbReference type="Proteomes" id="UP000266042">
    <property type="component" value="Unassembled WGS sequence"/>
</dbReference>
<keyword evidence="4" id="KW-1185">Reference proteome</keyword>
<feature type="region of interest" description="Disordered" evidence="1">
    <location>
        <begin position="49"/>
        <end position="98"/>
    </location>
</feature>
<reference evidence="4 5" key="1">
    <citation type="submission" date="2018-09" db="EMBL/GenBank/DDBJ databases">
        <title>Discovery and Ecogenomic Context for Candidatus Cryosericales, a Global Caldiserica Order Active in Thawing Permafrost.</title>
        <authorList>
            <person name="Martinez M.A."/>
            <person name="Woodcroft B.J."/>
            <person name="Ignacio Espinoza J.C."/>
            <person name="Zayed A."/>
            <person name="Singleton C.M."/>
            <person name="Boyd J."/>
            <person name="Li Y.-F."/>
            <person name="Purvine S."/>
            <person name="Maughan H."/>
            <person name="Hodgkins S.B."/>
            <person name="Anderson D."/>
            <person name="Sederholm M."/>
            <person name="Temperton B."/>
            <person name="Saleska S.R."/>
            <person name="Tyson G.W."/>
            <person name="Rich V.I."/>
        </authorList>
    </citation>
    <scope>NUCLEOTIDE SEQUENCE [LARGE SCALE GENOMIC DNA]</scope>
    <source>
        <strain evidence="3 4">SMC2</strain>
        <strain evidence="2 5">SMC3</strain>
    </source>
</reference>
<feature type="compositionally biased region" description="Polar residues" evidence="1">
    <location>
        <begin position="56"/>
        <end position="75"/>
    </location>
</feature>
<sequence>MEDNAGSNGHVRVHLTVGDVDIEIESSEASIEKVFDRVAGLIEVLPDSVQRVEGTGQPSSGTSDMQSTGSANTVAVSPAIPGDGLDQKKHRTPSTAKPEYLRKIDLGISPEQMGAFRDFYKEKAPVGQNDQVLTVMSWLSRNLGSPKLIRDQIFTGLRTVDEKIPKRLQSVISNLLQRDYILKDGDGYVMHHTGEDHVEKDLPAKDNGTA</sequence>
<evidence type="ECO:0000313" key="3">
    <source>
        <dbReference type="EMBL" id="RIE12006.1"/>
    </source>
</evidence>